<dbReference type="OrthoDB" id="9794601at2"/>
<evidence type="ECO:0000256" key="2">
    <source>
        <dbReference type="ARBA" id="ARBA00022679"/>
    </source>
</evidence>
<dbReference type="GO" id="GO:0008107">
    <property type="term" value="F:galactoside 2-alpha-L-fucosyltransferase activity"/>
    <property type="evidence" value="ECO:0007669"/>
    <property type="project" value="InterPro"/>
</dbReference>
<dbReference type="RefSeq" id="WP_034973398.1">
    <property type="nucleotide sequence ID" value="NZ_FOFI01000002.1"/>
</dbReference>
<keyword evidence="2" id="KW-0808">Transferase</keyword>
<proteinExistence type="predicted"/>
<accession>A0A085BM36</accession>
<protein>
    <recommendedName>
        <fullName evidence="5">Glycosyl transferase family 11</fullName>
    </recommendedName>
</protein>
<dbReference type="eggNOG" id="ENOG503371E">
    <property type="taxonomic scope" value="Bacteria"/>
</dbReference>
<keyword evidence="4" id="KW-1185">Reference proteome</keyword>
<dbReference type="GO" id="GO:0016020">
    <property type="term" value="C:membrane"/>
    <property type="evidence" value="ECO:0007669"/>
    <property type="project" value="InterPro"/>
</dbReference>
<evidence type="ECO:0000313" key="4">
    <source>
        <dbReference type="Proteomes" id="UP000028623"/>
    </source>
</evidence>
<gene>
    <name evidence="3" type="ORF">IO89_02820</name>
</gene>
<evidence type="ECO:0008006" key="5">
    <source>
        <dbReference type="Google" id="ProtNLM"/>
    </source>
</evidence>
<dbReference type="AlphaFoldDB" id="A0A085BM36"/>
<name>A0A085BM36_9FLAO</name>
<dbReference type="PANTHER" id="PTHR11927">
    <property type="entry name" value="GALACTOSIDE 2-L-FUCOSYLTRANSFERASE"/>
    <property type="match status" value="1"/>
</dbReference>
<reference evidence="3 4" key="1">
    <citation type="submission" date="2014-07" db="EMBL/GenBank/DDBJ databases">
        <title>Epilithonimonas lactis LMG 22401 Genome.</title>
        <authorList>
            <person name="Pipes S.E."/>
            <person name="Stropko S.J."/>
        </authorList>
    </citation>
    <scope>NUCLEOTIDE SEQUENCE [LARGE SCALE GENOMIC DNA]</scope>
    <source>
        <strain evidence="3 4">LMG 24401</strain>
    </source>
</reference>
<dbReference type="STRING" id="421072.SAMN04488097_1530"/>
<dbReference type="GO" id="GO:0005975">
    <property type="term" value="P:carbohydrate metabolic process"/>
    <property type="evidence" value="ECO:0007669"/>
    <property type="project" value="InterPro"/>
</dbReference>
<comment type="caution">
    <text evidence="3">The sequence shown here is derived from an EMBL/GenBank/DDBJ whole genome shotgun (WGS) entry which is preliminary data.</text>
</comment>
<dbReference type="Pfam" id="PF01531">
    <property type="entry name" value="Glyco_transf_11"/>
    <property type="match status" value="1"/>
</dbReference>
<dbReference type="EMBL" id="JPLY01000001">
    <property type="protein sequence ID" value="KFC23531.1"/>
    <property type="molecule type" value="Genomic_DNA"/>
</dbReference>
<evidence type="ECO:0000313" key="3">
    <source>
        <dbReference type="EMBL" id="KFC23531.1"/>
    </source>
</evidence>
<dbReference type="PANTHER" id="PTHR11927:SF9">
    <property type="entry name" value="L-FUCOSYLTRANSFERASE"/>
    <property type="match status" value="1"/>
</dbReference>
<evidence type="ECO:0000256" key="1">
    <source>
        <dbReference type="ARBA" id="ARBA00022676"/>
    </source>
</evidence>
<dbReference type="InterPro" id="IPR002516">
    <property type="entry name" value="Glyco_trans_11"/>
</dbReference>
<keyword evidence="1" id="KW-0328">Glycosyltransferase</keyword>
<dbReference type="Proteomes" id="UP000028623">
    <property type="component" value="Unassembled WGS sequence"/>
</dbReference>
<organism evidence="3 4">
    <name type="scientific">Epilithonimonas lactis</name>
    <dbReference type="NCBI Taxonomy" id="421072"/>
    <lineage>
        <taxon>Bacteria</taxon>
        <taxon>Pseudomonadati</taxon>
        <taxon>Bacteroidota</taxon>
        <taxon>Flavobacteriia</taxon>
        <taxon>Flavobacteriales</taxon>
        <taxon>Weeksellaceae</taxon>
        <taxon>Chryseobacterium group</taxon>
        <taxon>Epilithonimonas</taxon>
    </lineage>
</organism>
<sequence>MRHFLKRLFFNILPNSTEVIITPGGARWGNLLYFFLRAYIFEQKGKTLRLLYTEHMADLLLYFPGLKSYVIEEKEVKFYHKKDSSNQFYQVFGEDFVENQLNEFIREHLLSSQFVKAFLNQLPEPDADELTINIRRGDFYEKGNSSIYGYDQIEFIKHVFDNYFKNKNWKQINILSDDMNWCQDNFKFLDEHTHRLHYPDLKQDKVISSFLWVAKSKNLVLSNSTFSFWAAYISNDLYQSQGNTICPIFGSRRIENTNLYQYNPKWVMVRDFNFDLK</sequence>